<reference evidence="3 4" key="1">
    <citation type="submission" date="2019-02" db="EMBL/GenBank/DDBJ databases">
        <title>Sequencing the genomes of 1000 actinobacteria strains.</title>
        <authorList>
            <person name="Klenk H.-P."/>
        </authorList>
    </citation>
    <scope>NUCLEOTIDE SEQUENCE [LARGE SCALE GENOMIC DNA]</scope>
    <source>
        <strain evidence="3 4">DSM 45162</strain>
    </source>
</reference>
<dbReference type="GO" id="GO:0004674">
    <property type="term" value="F:protein serine/threonine kinase activity"/>
    <property type="evidence" value="ECO:0007669"/>
    <property type="project" value="UniProtKB-KW"/>
</dbReference>
<evidence type="ECO:0000256" key="1">
    <source>
        <dbReference type="ARBA" id="ARBA00022527"/>
    </source>
</evidence>
<feature type="domain" description="Histidine kinase/HSP90-like ATPase" evidence="2">
    <location>
        <begin position="153"/>
        <end position="243"/>
    </location>
</feature>
<keyword evidence="1" id="KW-0808">Transferase</keyword>
<dbReference type="AlphaFoldDB" id="A0A4Q7ZHJ4"/>
<evidence type="ECO:0000259" key="2">
    <source>
        <dbReference type="Pfam" id="PF13581"/>
    </source>
</evidence>
<evidence type="ECO:0000313" key="3">
    <source>
        <dbReference type="EMBL" id="RZU50302.1"/>
    </source>
</evidence>
<comment type="caution">
    <text evidence="3">The sequence shown here is derived from an EMBL/GenBank/DDBJ whole genome shotgun (WGS) entry which is preliminary data.</text>
</comment>
<dbReference type="InterPro" id="IPR036513">
    <property type="entry name" value="STAS_dom_sf"/>
</dbReference>
<dbReference type="Gene3D" id="3.30.565.10">
    <property type="entry name" value="Histidine kinase-like ATPase, C-terminal domain"/>
    <property type="match status" value="1"/>
</dbReference>
<dbReference type="SUPFAM" id="SSF55874">
    <property type="entry name" value="ATPase domain of HSP90 chaperone/DNA topoisomerase II/histidine kinase"/>
    <property type="match status" value="1"/>
</dbReference>
<dbReference type="Proteomes" id="UP000292564">
    <property type="component" value="Unassembled WGS sequence"/>
</dbReference>
<protein>
    <recommendedName>
        <fullName evidence="2">Histidine kinase/HSP90-like ATPase domain-containing protein</fullName>
    </recommendedName>
</protein>
<dbReference type="RefSeq" id="WP_130509257.1">
    <property type="nucleotide sequence ID" value="NZ_SHKY01000001.1"/>
</dbReference>
<dbReference type="InterPro" id="IPR036890">
    <property type="entry name" value="HATPase_C_sf"/>
</dbReference>
<dbReference type="InterPro" id="IPR003594">
    <property type="entry name" value="HATPase_dom"/>
</dbReference>
<name>A0A4Q7ZHJ4_9ACTN</name>
<dbReference type="InterPro" id="IPR050267">
    <property type="entry name" value="Anti-sigma-factor_SerPK"/>
</dbReference>
<dbReference type="Gene3D" id="3.30.750.24">
    <property type="entry name" value="STAS domain"/>
    <property type="match status" value="1"/>
</dbReference>
<sequence>MGIDPPFLWPDHPRPEDGVRIRYDTAGAVALLAVHGEWNATLCTDVSGALRRMFAQQTAGLIIDLSHLDDPRADSAPVWMGVRSLASRLQPPVQLALCVSPEQILADRLQRFGAGRFLPVYATVDQAQVAITGRLPSTDRMRVRLCPDANAPAHARRLVEDACRCWRLTTLRQPARLVVSELVNNAVQHAGTTITVTVSRRVSGLHVAVQDLCTDMPQLAPPAQIPGQRTPEHGLGLRLVHATALAWGAVPTRDGKVVWGAVRRPLTARRRLTPPR</sequence>
<dbReference type="Pfam" id="PF13581">
    <property type="entry name" value="HATPase_c_2"/>
    <property type="match status" value="1"/>
</dbReference>
<keyword evidence="1" id="KW-0723">Serine/threonine-protein kinase</keyword>
<dbReference type="PANTHER" id="PTHR35526:SF3">
    <property type="entry name" value="ANTI-SIGMA-F FACTOR RSBW"/>
    <property type="match status" value="1"/>
</dbReference>
<proteinExistence type="predicted"/>
<dbReference type="OrthoDB" id="3364147at2"/>
<evidence type="ECO:0000313" key="4">
    <source>
        <dbReference type="Proteomes" id="UP000292564"/>
    </source>
</evidence>
<dbReference type="PANTHER" id="PTHR35526">
    <property type="entry name" value="ANTI-SIGMA-F FACTOR RSBW-RELATED"/>
    <property type="match status" value="1"/>
</dbReference>
<organism evidence="3 4">
    <name type="scientific">Krasilnikovia cinnamomea</name>
    <dbReference type="NCBI Taxonomy" id="349313"/>
    <lineage>
        <taxon>Bacteria</taxon>
        <taxon>Bacillati</taxon>
        <taxon>Actinomycetota</taxon>
        <taxon>Actinomycetes</taxon>
        <taxon>Micromonosporales</taxon>
        <taxon>Micromonosporaceae</taxon>
        <taxon>Krasilnikovia</taxon>
    </lineage>
</organism>
<gene>
    <name evidence="3" type="ORF">EV385_2069</name>
</gene>
<dbReference type="EMBL" id="SHKY01000001">
    <property type="protein sequence ID" value="RZU50302.1"/>
    <property type="molecule type" value="Genomic_DNA"/>
</dbReference>
<dbReference type="CDD" id="cd07043">
    <property type="entry name" value="STAS_anti-anti-sigma_factors"/>
    <property type="match status" value="1"/>
</dbReference>
<keyword evidence="4" id="KW-1185">Reference proteome</keyword>
<dbReference type="CDD" id="cd16936">
    <property type="entry name" value="HATPase_RsbW-like"/>
    <property type="match status" value="1"/>
</dbReference>
<keyword evidence="1" id="KW-0418">Kinase</keyword>
<accession>A0A4Q7ZHJ4</accession>